<dbReference type="EMBL" id="JAWIIV010000085">
    <property type="protein sequence ID" value="MEC4723838.1"/>
    <property type="molecule type" value="Genomic_DNA"/>
</dbReference>
<dbReference type="Proteomes" id="UP001352263">
    <property type="component" value="Unassembled WGS sequence"/>
</dbReference>
<keyword evidence="2" id="KW-1185">Reference proteome</keyword>
<gene>
    <name evidence="1" type="ORF">RY831_32495</name>
</gene>
<evidence type="ECO:0000313" key="1">
    <source>
        <dbReference type="EMBL" id="MEC4723838.1"/>
    </source>
</evidence>
<evidence type="ECO:0000313" key="2">
    <source>
        <dbReference type="Proteomes" id="UP001352263"/>
    </source>
</evidence>
<accession>A0ABU6JJY3</accession>
<protein>
    <submittedName>
        <fullName evidence="1">Uncharacterized protein</fullName>
    </submittedName>
</protein>
<comment type="caution">
    <text evidence="1">The sequence shown here is derived from an EMBL/GenBank/DDBJ whole genome shotgun (WGS) entry which is preliminary data.</text>
</comment>
<name>A0ABU6JJY3_9BURK</name>
<dbReference type="RefSeq" id="WP_326510440.1">
    <property type="nucleotide sequence ID" value="NZ_JAWIIV010000085.1"/>
</dbReference>
<reference evidence="1 2" key="1">
    <citation type="submission" date="2023-10" db="EMBL/GenBank/DDBJ databases">
        <title>Noviherbaspirillum sp. CPCC 100848 genome assembly.</title>
        <authorList>
            <person name="Li X.Y."/>
            <person name="Fang X.M."/>
        </authorList>
    </citation>
    <scope>NUCLEOTIDE SEQUENCE [LARGE SCALE GENOMIC DNA]</scope>
    <source>
        <strain evidence="1 2">CPCC 100848</strain>
    </source>
</reference>
<sequence>MKALSIKDLSVSKDLGTADMAAVSGGTGYYKAPVFFASPLFSMAKSELNFDAAQSLGQSQNTMVNNGNNVAFASGIKSNVNPTQTGKNTINFMS</sequence>
<proteinExistence type="predicted"/>
<organism evidence="1 2">
    <name type="scientific">Noviherbaspirillum album</name>
    <dbReference type="NCBI Taxonomy" id="3080276"/>
    <lineage>
        <taxon>Bacteria</taxon>
        <taxon>Pseudomonadati</taxon>
        <taxon>Pseudomonadota</taxon>
        <taxon>Betaproteobacteria</taxon>
        <taxon>Burkholderiales</taxon>
        <taxon>Oxalobacteraceae</taxon>
        <taxon>Noviherbaspirillum</taxon>
    </lineage>
</organism>